<dbReference type="InterPro" id="IPR001107">
    <property type="entry name" value="Band_7"/>
</dbReference>
<comment type="similarity">
    <text evidence="5">Belongs to the prohibitin family.</text>
</comment>
<evidence type="ECO:0000256" key="7">
    <source>
        <dbReference type="ARBA" id="ARBA00018778"/>
    </source>
</evidence>
<dbReference type="PROSITE" id="PS51559">
    <property type="entry name" value="SAM_RMT2"/>
    <property type="match status" value="1"/>
</dbReference>
<keyword evidence="12" id="KW-0999">Mitochondrion inner membrane</keyword>
<evidence type="ECO:0000256" key="10">
    <source>
        <dbReference type="ARBA" id="ARBA00022679"/>
    </source>
</evidence>
<keyword evidence="11" id="KW-0949">S-adenosyl-L-methionine</keyword>
<dbReference type="GO" id="GO:0032259">
    <property type="term" value="P:methylation"/>
    <property type="evidence" value="ECO:0007669"/>
    <property type="project" value="UniProtKB-KW"/>
</dbReference>
<comment type="subunit">
    <text evidence="6">Monomer.</text>
</comment>
<dbReference type="GO" id="GO:0005634">
    <property type="term" value="C:nucleus"/>
    <property type="evidence" value="ECO:0007669"/>
    <property type="project" value="UniProtKB-SubCell"/>
</dbReference>
<keyword evidence="9" id="KW-0489">Methyltransferase</keyword>
<dbReference type="PRINTS" id="PR00679">
    <property type="entry name" value="PROHIBITIN"/>
</dbReference>
<evidence type="ECO:0000256" key="4">
    <source>
        <dbReference type="ARBA" id="ARBA00004496"/>
    </source>
</evidence>
<protein>
    <recommendedName>
        <fullName evidence="7">Protein arginine N-methyltransferase 2</fullName>
    </recommendedName>
    <alternativeName>
        <fullName evidence="16">Protein-arginine N5-methyltransferase</fullName>
    </alternativeName>
    <alternativeName>
        <fullName evidence="17">Type IV protein arginine N-methyltransferase</fullName>
    </alternativeName>
</protein>
<evidence type="ECO:0000256" key="6">
    <source>
        <dbReference type="ARBA" id="ARBA00011245"/>
    </source>
</evidence>
<comment type="function">
    <text evidence="1">S-adenosyl-L-methionine-dependent protein-arginine N-methyltransferase that methylates the delta-nitrogen atom of arginine residues to form N5-methylarginine (type IV) in target proteins. Monomethylates ribosomal protein L12.</text>
</comment>
<feature type="region of interest" description="Disordered" evidence="20">
    <location>
        <begin position="460"/>
        <end position="503"/>
    </location>
</feature>
<comment type="subcellular location">
    <subcellularLocation>
        <location evidence="4">Cytoplasm</location>
    </subcellularLocation>
    <subcellularLocation>
        <location evidence="3">Mitochondrion inner membrane</location>
    </subcellularLocation>
    <subcellularLocation>
        <location evidence="2">Nucleus</location>
    </subcellularLocation>
</comment>
<evidence type="ECO:0000256" key="15">
    <source>
        <dbReference type="ARBA" id="ARBA00023242"/>
    </source>
</evidence>
<feature type="domain" description="RMT2" evidence="21">
    <location>
        <begin position="495"/>
        <end position="716"/>
    </location>
</feature>
<dbReference type="GO" id="GO:0007005">
    <property type="term" value="P:mitochondrion organization"/>
    <property type="evidence" value="ECO:0007669"/>
    <property type="project" value="TreeGrafter"/>
</dbReference>
<dbReference type="GO" id="GO:0035632">
    <property type="term" value="C:mitochondrial prohibitin complex"/>
    <property type="evidence" value="ECO:0007669"/>
    <property type="project" value="UniProtKB-ARBA"/>
</dbReference>
<evidence type="ECO:0000256" key="2">
    <source>
        <dbReference type="ARBA" id="ARBA00004123"/>
    </source>
</evidence>
<dbReference type="SUPFAM" id="SSF53335">
    <property type="entry name" value="S-adenosyl-L-methionine-dependent methyltransferases"/>
    <property type="match status" value="1"/>
</dbReference>
<evidence type="ECO:0000256" key="19">
    <source>
        <dbReference type="ARBA" id="ARBA00066275"/>
    </source>
</evidence>
<dbReference type="GO" id="GO:0008168">
    <property type="term" value="F:methyltransferase activity"/>
    <property type="evidence" value="ECO:0007669"/>
    <property type="project" value="UniProtKB-KW"/>
</dbReference>
<dbReference type="OrthoDB" id="19014at2759"/>
<dbReference type="InterPro" id="IPR036013">
    <property type="entry name" value="Band_7/SPFH_dom_sf"/>
</dbReference>
<evidence type="ECO:0000259" key="21">
    <source>
        <dbReference type="PROSITE" id="PS51559"/>
    </source>
</evidence>
<evidence type="ECO:0000256" key="20">
    <source>
        <dbReference type="SAM" id="MobiDB-lite"/>
    </source>
</evidence>
<keyword evidence="23" id="KW-1185">Reference proteome</keyword>
<keyword evidence="8" id="KW-0963">Cytoplasm</keyword>
<dbReference type="AlphaFoldDB" id="A0A9W4K8K1"/>
<dbReference type="InterPro" id="IPR036770">
    <property type="entry name" value="Ankyrin_rpt-contain_sf"/>
</dbReference>
<dbReference type="SUPFAM" id="SSF117892">
    <property type="entry name" value="Band 7/SPFH domain"/>
    <property type="match status" value="1"/>
</dbReference>
<dbReference type="Gene3D" id="3.40.50.150">
    <property type="entry name" value="Vaccinia Virus protein VP39"/>
    <property type="match status" value="1"/>
</dbReference>
<dbReference type="Pfam" id="PF01145">
    <property type="entry name" value="Band_7"/>
    <property type="match status" value="1"/>
</dbReference>
<evidence type="ECO:0000256" key="16">
    <source>
        <dbReference type="ARBA" id="ARBA00031001"/>
    </source>
</evidence>
<evidence type="ECO:0000256" key="3">
    <source>
        <dbReference type="ARBA" id="ARBA00004273"/>
    </source>
</evidence>
<feature type="region of interest" description="Disordered" evidence="20">
    <location>
        <begin position="372"/>
        <end position="391"/>
    </location>
</feature>
<gene>
    <name evidence="22" type="ORF">PEGY_LOCUS3451</name>
</gene>
<evidence type="ECO:0000313" key="23">
    <source>
        <dbReference type="Proteomes" id="UP001154252"/>
    </source>
</evidence>
<evidence type="ECO:0000256" key="14">
    <source>
        <dbReference type="ARBA" id="ARBA00023136"/>
    </source>
</evidence>
<keyword evidence="10" id="KW-0808">Transferase</keyword>
<dbReference type="Proteomes" id="UP001154252">
    <property type="component" value="Unassembled WGS sequence"/>
</dbReference>
<evidence type="ECO:0000256" key="8">
    <source>
        <dbReference type="ARBA" id="ARBA00022490"/>
    </source>
</evidence>
<sequence length="716" mass="79474">MSQNQREAWERLQVMLSKRKAGFGGGFPSGGGRGGMGLVGTLVLAGIGTYVASNALFNVDGGHRAIKYSRLGGVQKEIYNEGTHFQIPWFETPIIYDVRAKPRNIPSLTGTKDLQMVNITCRVLSRPRVDALPQIYRTLGQDFDERVLPSIVNEVLKSVVAQFNASQLITQRENVARLVRDNLARRAARFNIALDDVSLTHLTFSPEFTAAVEAKQVAQQDAQRAAFMVDKARQEKQAFIVRAQGEARSAELIGDAIKKSKSYIELRKIENARHIAQILHESGGKNKLYLDSQGLGLNTMPEVTDDTPVHLTEVDVDLDVQEILLAASQHDQSKLRRLLRTQSMLPDAANVKDTESGFSPLHAAIAACEPDTETVDTNGASTSDSNTNGLDAETVKSAVETVKFLLQEGAIWNDLDANNETPGCIARRIGALELYELIVDAGVRAELLLNRLDAYEELADHDGDEEEEGEAEAEAETAPELVDASAQPTTTTTPANPEVSNSQYLESRLNIQNDRILDADQNGVMMRWESDIMRKSATALLPTPGLKVLNIGHGMGIVDEFFQEQGPAVHHIVEAHEEVVAEMKRRGWDTKPGVVIHQGRWQDILPGLVAAGETFDAIYYDTFAESYGDFRDFFSEQVIGLLEQEGRWGFFNGMGADRQISYDVYQKVAEMDLFEAGFDVQWEEIAVPKLEGEWEGVRRAYWVVDDYRLPLCKFMD</sequence>
<evidence type="ECO:0000256" key="9">
    <source>
        <dbReference type="ARBA" id="ARBA00022603"/>
    </source>
</evidence>
<evidence type="ECO:0000256" key="12">
    <source>
        <dbReference type="ARBA" id="ARBA00022792"/>
    </source>
</evidence>
<dbReference type="Gene3D" id="3.30.479.30">
    <property type="entry name" value="Band 7 domain"/>
    <property type="match status" value="1"/>
</dbReference>
<keyword evidence="14" id="KW-0472">Membrane</keyword>
<dbReference type="FunFam" id="3.40.50.150:FF:000135">
    <property type="entry name" value="Arginine N-methyltransferase 2"/>
    <property type="match status" value="1"/>
</dbReference>
<accession>A0A9W4K8K1</accession>
<dbReference type="SMART" id="SM00244">
    <property type="entry name" value="PHB"/>
    <property type="match status" value="1"/>
</dbReference>
<dbReference type="CDD" id="cd02440">
    <property type="entry name" value="AdoMet_MTases"/>
    <property type="match status" value="1"/>
</dbReference>
<evidence type="ECO:0000256" key="11">
    <source>
        <dbReference type="ARBA" id="ARBA00022691"/>
    </source>
</evidence>
<keyword evidence="13" id="KW-0496">Mitochondrion</keyword>
<dbReference type="EMBL" id="CAJVRC010000846">
    <property type="protein sequence ID" value="CAG8893275.1"/>
    <property type="molecule type" value="Genomic_DNA"/>
</dbReference>
<evidence type="ECO:0000256" key="13">
    <source>
        <dbReference type="ARBA" id="ARBA00023128"/>
    </source>
</evidence>
<name>A0A9W4K8K1_9EURO</name>
<dbReference type="PANTHER" id="PTHR23222">
    <property type="entry name" value="PROHIBITIN"/>
    <property type="match status" value="1"/>
</dbReference>
<dbReference type="FunFam" id="1.25.40.20:FF:000394">
    <property type="entry name" value="Arginine N-methyltransferase 2"/>
    <property type="match status" value="1"/>
</dbReference>
<dbReference type="GO" id="GO:0000423">
    <property type="term" value="P:mitophagy"/>
    <property type="evidence" value="ECO:0007669"/>
    <property type="project" value="UniProtKB-ARBA"/>
</dbReference>
<keyword evidence="15" id="KW-0539">Nucleus</keyword>
<feature type="compositionally biased region" description="Acidic residues" evidence="20">
    <location>
        <begin position="460"/>
        <end position="477"/>
    </location>
</feature>
<organism evidence="22 23">
    <name type="scientific">Penicillium egyptiacum</name>
    <dbReference type="NCBI Taxonomy" id="1303716"/>
    <lineage>
        <taxon>Eukaryota</taxon>
        <taxon>Fungi</taxon>
        <taxon>Dikarya</taxon>
        <taxon>Ascomycota</taxon>
        <taxon>Pezizomycotina</taxon>
        <taxon>Eurotiomycetes</taxon>
        <taxon>Eurotiomycetidae</taxon>
        <taxon>Eurotiales</taxon>
        <taxon>Aspergillaceae</taxon>
        <taxon>Penicillium</taxon>
    </lineage>
</organism>
<dbReference type="SUPFAM" id="SSF48403">
    <property type="entry name" value="Ankyrin repeat"/>
    <property type="match status" value="1"/>
</dbReference>
<comment type="caution">
    <text evidence="22">The sequence shown here is derived from an EMBL/GenBank/DDBJ whole genome shotgun (WGS) entry which is preliminary data.</text>
</comment>
<dbReference type="FunFam" id="3.30.479.30:FF:000001">
    <property type="entry name" value="Prohibitin 2"/>
    <property type="match status" value="1"/>
</dbReference>
<comment type="function">
    <text evidence="18">Prohibitin probably acts as a holdase/unfoldase for the stabilization of newly synthesized mitochondrial proteins. Involved in mitophagy. Required for the switch to necrotrophic growth.</text>
</comment>
<evidence type="ECO:0000256" key="18">
    <source>
        <dbReference type="ARBA" id="ARBA00053189"/>
    </source>
</evidence>
<dbReference type="InterPro" id="IPR029063">
    <property type="entry name" value="SAM-dependent_MTases_sf"/>
</dbReference>
<reference evidence="22" key="1">
    <citation type="submission" date="2021-07" db="EMBL/GenBank/DDBJ databases">
        <authorList>
            <person name="Branca A.L. A."/>
        </authorList>
    </citation>
    <scope>NUCLEOTIDE SEQUENCE</scope>
</reference>
<evidence type="ECO:0000256" key="17">
    <source>
        <dbReference type="ARBA" id="ARBA00031724"/>
    </source>
</evidence>
<dbReference type="Gene3D" id="1.25.40.20">
    <property type="entry name" value="Ankyrin repeat-containing domain"/>
    <property type="match status" value="1"/>
</dbReference>
<evidence type="ECO:0000256" key="1">
    <source>
        <dbReference type="ARBA" id="ARBA00002207"/>
    </source>
</evidence>
<dbReference type="PANTHER" id="PTHR23222:SF1">
    <property type="entry name" value="PROHIBITIN-2"/>
    <property type="match status" value="1"/>
</dbReference>
<feature type="compositionally biased region" description="Polar residues" evidence="20">
    <location>
        <begin position="375"/>
        <end position="389"/>
    </location>
</feature>
<evidence type="ECO:0000313" key="22">
    <source>
        <dbReference type="EMBL" id="CAG8893275.1"/>
    </source>
</evidence>
<dbReference type="CDD" id="cd03401">
    <property type="entry name" value="SPFH_prohibitin"/>
    <property type="match status" value="1"/>
</dbReference>
<dbReference type="InterPro" id="IPR026480">
    <property type="entry name" value="RMT2_dom"/>
</dbReference>
<dbReference type="InterPro" id="IPR000163">
    <property type="entry name" value="Prohibitin"/>
</dbReference>
<evidence type="ECO:0000256" key="5">
    <source>
        <dbReference type="ARBA" id="ARBA00009658"/>
    </source>
</evidence>
<comment type="subunit">
    <text evidence="19">The mitochondrial prohibitin complex consists of two subunits (PHB1 and PHB2). The subunits assemble into a membrane-associated ring-shaped supercomplex of approximately 1 mDa. Interacts with ATG24/SNX4; the interaction is direct and plays a role in mitophagy.</text>
</comment>
<proteinExistence type="inferred from homology"/>